<dbReference type="PANTHER" id="PTHR30383:SF32">
    <property type="entry name" value="SGNH-HYDROLASE"/>
    <property type="match status" value="1"/>
</dbReference>
<dbReference type="Pfam" id="PF14606">
    <property type="entry name" value="Lipase_GDSL_3"/>
    <property type="match status" value="1"/>
</dbReference>
<dbReference type="SUPFAM" id="SSF52266">
    <property type="entry name" value="SGNH hydrolase"/>
    <property type="match status" value="2"/>
</dbReference>
<dbReference type="Pfam" id="PF13472">
    <property type="entry name" value="Lipase_GDSL_2"/>
    <property type="match status" value="1"/>
</dbReference>
<dbReference type="OrthoDB" id="5624617at2"/>
<keyword evidence="5" id="KW-0378">Hydrolase</keyword>
<dbReference type="GO" id="GO:0004622">
    <property type="term" value="F:phosphatidylcholine lysophospholipase activity"/>
    <property type="evidence" value="ECO:0007669"/>
    <property type="project" value="TreeGrafter"/>
</dbReference>
<feature type="chain" id="PRO_5016704164" evidence="1">
    <location>
        <begin position="22"/>
        <end position="600"/>
    </location>
</feature>
<evidence type="ECO:0000259" key="3">
    <source>
        <dbReference type="Pfam" id="PF14606"/>
    </source>
</evidence>
<evidence type="ECO:0000256" key="1">
    <source>
        <dbReference type="SAM" id="SignalP"/>
    </source>
</evidence>
<dbReference type="EMBL" id="QOWE01000014">
    <property type="protein sequence ID" value="RCR68166.1"/>
    <property type="molecule type" value="Genomic_DNA"/>
</dbReference>
<keyword evidence="6" id="KW-1185">Reference proteome</keyword>
<dbReference type="InterPro" id="IPR036514">
    <property type="entry name" value="SGNH_hydro_sf"/>
</dbReference>
<dbReference type="InterPro" id="IPR051532">
    <property type="entry name" value="Ester_Hydrolysis_Enzymes"/>
</dbReference>
<dbReference type="Gene3D" id="3.40.50.1110">
    <property type="entry name" value="SGNH hydrolase"/>
    <property type="match status" value="2"/>
</dbReference>
<dbReference type="Proteomes" id="UP000253383">
    <property type="component" value="Unassembled WGS sequence"/>
</dbReference>
<dbReference type="InterPro" id="IPR013830">
    <property type="entry name" value="SGNH_hydro"/>
</dbReference>
<proteinExistence type="predicted"/>
<evidence type="ECO:0000259" key="2">
    <source>
        <dbReference type="Pfam" id="PF13472"/>
    </source>
</evidence>
<feature type="domain" description="SGNH hydrolase-type esterase" evidence="2">
    <location>
        <begin position="413"/>
        <end position="576"/>
    </location>
</feature>
<protein>
    <submittedName>
        <fullName evidence="5">Acetylhydrolase</fullName>
    </submittedName>
</protein>
<accession>A0A368JM81</accession>
<name>A0A368JM81_9BACT</name>
<reference evidence="5 6" key="1">
    <citation type="submission" date="2018-07" db="EMBL/GenBank/DDBJ databases">
        <title>Genome analysis of Larkinella rosea.</title>
        <authorList>
            <person name="Zhou Z."/>
            <person name="Wang G."/>
        </authorList>
    </citation>
    <scope>NUCLEOTIDE SEQUENCE [LARGE SCALE GENOMIC DNA]</scope>
    <source>
        <strain evidence="6">zzj9</strain>
    </source>
</reference>
<evidence type="ECO:0000313" key="5">
    <source>
        <dbReference type="EMBL" id="RCR68166.1"/>
    </source>
</evidence>
<feature type="signal peptide" evidence="1">
    <location>
        <begin position="1"/>
        <end position="21"/>
    </location>
</feature>
<evidence type="ECO:0000259" key="4">
    <source>
        <dbReference type="Pfam" id="PF14607"/>
    </source>
</evidence>
<organism evidence="5 6">
    <name type="scientific">Larkinella punicea</name>
    <dbReference type="NCBI Taxonomy" id="2315727"/>
    <lineage>
        <taxon>Bacteria</taxon>
        <taxon>Pseudomonadati</taxon>
        <taxon>Bacteroidota</taxon>
        <taxon>Cytophagia</taxon>
        <taxon>Cytophagales</taxon>
        <taxon>Spirosomataceae</taxon>
        <taxon>Larkinella</taxon>
    </lineage>
</organism>
<dbReference type="PANTHER" id="PTHR30383">
    <property type="entry name" value="THIOESTERASE 1/PROTEASE 1/LYSOPHOSPHOLIPASE L1"/>
    <property type="match status" value="1"/>
</dbReference>
<feature type="domain" description="SGNH hydrolase-type esterase N-terminal" evidence="4">
    <location>
        <begin position="28"/>
        <end position="179"/>
    </location>
</feature>
<dbReference type="InterPro" id="IPR032740">
    <property type="entry name" value="GxDLY"/>
</dbReference>
<dbReference type="RefSeq" id="WP_114407297.1">
    <property type="nucleotide sequence ID" value="NZ_QOWE01000014.1"/>
</dbReference>
<sequence length="600" mass="67056">MKKWLLFVCLFVSLHGVAVLAQTSADFVWWNPAQSDFPVIEGQAWRGKDILSPYDRLPAEAGKSVRKAVWDLSRNAAGLMIRFRASTDRITVRYVVKGKQSMPHMPATGVSGVDLYAGNSDGDWLWCNGKYAFGDTIQYQFANLEPNDAYHQKGREYRLYLPLYNSVQWLEIGVPKGVTLTPLPVRVDKPIVVYGTSIAQGGCASRAGMAWTSILGRKMDRPLINLAFSGNGRLEKEVVDRVAQIEAKIYVLDCLPNLVSNTDVYTLIVDAVRNLRSKQPTTPILLVEHAGYTDGGVSPLRRKYYTDVNEVMRKAFTQLKGEGIDQLYLLPKSQINLDSDAMVDGTHPSDLGMQQYAEAYERSLRRILNEPSGTVSTTKPRTQSRDSRIYDWQTRHHEILARLKTHPPRIVYLGNSITHYWGGESIAPRAAGADSWKTGLEPLGVQNMGYGWDRIENVLWRVYHGELDGYSAAQVVLMIGTNNLQHNSDAEITAGLKFLVQAIKVRQPTADILLIGILPRRNEEKRLTVLNEELAQMAGEANIHFAQPGLVFLKPDGKIDEALFSDGLHPNAEGYRQFAAKLQPLLKAPEPVLKSKKASR</sequence>
<keyword evidence="1" id="KW-0732">Signal</keyword>
<dbReference type="Gene3D" id="2.60.120.260">
    <property type="entry name" value="Galactose-binding domain-like"/>
    <property type="match status" value="1"/>
</dbReference>
<gene>
    <name evidence="5" type="ORF">DUE52_17325</name>
</gene>
<dbReference type="Pfam" id="PF14607">
    <property type="entry name" value="GxDLY"/>
    <property type="match status" value="1"/>
</dbReference>
<dbReference type="AlphaFoldDB" id="A0A368JM81"/>
<feature type="domain" description="SGNH hydrolase-type esterase" evidence="3">
    <location>
        <begin position="189"/>
        <end position="365"/>
    </location>
</feature>
<comment type="caution">
    <text evidence="5">The sequence shown here is derived from an EMBL/GenBank/DDBJ whole genome shotgun (WGS) entry which is preliminary data.</text>
</comment>
<evidence type="ECO:0000313" key="6">
    <source>
        <dbReference type="Proteomes" id="UP000253383"/>
    </source>
</evidence>